<comment type="caution">
    <text evidence="2">The sequence shown here is derived from an EMBL/GenBank/DDBJ whole genome shotgun (WGS) entry which is preliminary data.</text>
</comment>
<feature type="transmembrane region" description="Helical" evidence="1">
    <location>
        <begin position="21"/>
        <end position="43"/>
    </location>
</feature>
<organism evidence="2 3">
    <name type="scientific">Absidia repens</name>
    <dbReference type="NCBI Taxonomy" id="90262"/>
    <lineage>
        <taxon>Eukaryota</taxon>
        <taxon>Fungi</taxon>
        <taxon>Fungi incertae sedis</taxon>
        <taxon>Mucoromycota</taxon>
        <taxon>Mucoromycotina</taxon>
        <taxon>Mucoromycetes</taxon>
        <taxon>Mucorales</taxon>
        <taxon>Cunninghamellaceae</taxon>
        <taxon>Absidia</taxon>
    </lineage>
</organism>
<dbReference type="SMART" id="SM00028">
    <property type="entry name" value="TPR"/>
    <property type="match status" value="3"/>
</dbReference>
<dbReference type="STRING" id="90262.A0A1X2J110"/>
<dbReference type="InterPro" id="IPR019734">
    <property type="entry name" value="TPR_rpt"/>
</dbReference>
<dbReference type="Gene3D" id="1.25.40.10">
    <property type="entry name" value="Tetratricopeptide repeat domain"/>
    <property type="match status" value="2"/>
</dbReference>
<dbReference type="SUPFAM" id="SSF48452">
    <property type="entry name" value="TPR-like"/>
    <property type="match status" value="1"/>
</dbReference>
<dbReference type="PANTHER" id="PTHR28142:SF1">
    <property type="entry name" value="MITOCHONDRIAL INNER MEMBRANE I-AAA PROTEASE SUPERCOMPLEX SUBUNIT MGR3-RELATED"/>
    <property type="match status" value="1"/>
</dbReference>
<keyword evidence="1" id="KW-1133">Transmembrane helix</keyword>
<dbReference type="AlphaFoldDB" id="A0A1X2J110"/>
<accession>A0A1X2J110</accession>
<dbReference type="InterPro" id="IPR011990">
    <property type="entry name" value="TPR-like_helical_dom_sf"/>
</dbReference>
<gene>
    <name evidence="2" type="ORF">BCR42DRAFT_314675</name>
</gene>
<evidence type="ECO:0000313" key="3">
    <source>
        <dbReference type="Proteomes" id="UP000193560"/>
    </source>
</evidence>
<evidence type="ECO:0000256" key="1">
    <source>
        <dbReference type="SAM" id="Phobius"/>
    </source>
</evidence>
<evidence type="ECO:0008006" key="4">
    <source>
        <dbReference type="Google" id="ProtNLM"/>
    </source>
</evidence>
<evidence type="ECO:0000313" key="2">
    <source>
        <dbReference type="EMBL" id="ORZ25455.1"/>
    </source>
</evidence>
<keyword evidence="1" id="KW-0812">Transmembrane</keyword>
<name>A0A1X2J110_9FUNG</name>
<dbReference type="InterPro" id="IPR040201">
    <property type="entry name" value="Mrg3-like"/>
</dbReference>
<sequence>MISSSSASRRSSSSSSTSKPFRIPPVPLAMIGLGLVCLGVGLYDHFTSDIQKYPTAVRTPLRKALYYERKDPGLALPYFQQAFEEALQPKNEMELDGAPMTGILIQWGTLLDRLGRRPEARKVLVMALRHMLGMENTPHFDDNDTSIDTTTTTATTIKPSDQEIFTRDWKALPVTEQKKVVGLCLKLGDINAELHRDDEAEKYYVTAVEHLLATSTGPSSTSNAYGDTSPHDDKVALFDQAHLPAWLTSNDVGIALATLGQFYASRKRYSYAIHLYLRALTLRGMENCESTVLMNNLAESYVAINAFNEAKVWAEKGISLAQNPNTGKLNKDQQVCDESCGILLFNLGMIFEVRIC</sequence>
<dbReference type="EMBL" id="MCGE01000001">
    <property type="protein sequence ID" value="ORZ25455.1"/>
    <property type="molecule type" value="Genomic_DNA"/>
</dbReference>
<reference evidence="2 3" key="1">
    <citation type="submission" date="2016-07" db="EMBL/GenBank/DDBJ databases">
        <title>Pervasive Adenine N6-methylation of Active Genes in Fungi.</title>
        <authorList>
            <consortium name="DOE Joint Genome Institute"/>
            <person name="Mondo S.J."/>
            <person name="Dannebaum R.O."/>
            <person name="Kuo R.C."/>
            <person name="Labutti K."/>
            <person name="Haridas S."/>
            <person name="Kuo A."/>
            <person name="Salamov A."/>
            <person name="Ahrendt S.R."/>
            <person name="Lipzen A."/>
            <person name="Sullivan W."/>
            <person name="Andreopoulos W.B."/>
            <person name="Clum A."/>
            <person name="Lindquist E."/>
            <person name="Daum C."/>
            <person name="Ramamoorthy G.K."/>
            <person name="Gryganskyi A."/>
            <person name="Culley D."/>
            <person name="Magnuson J.K."/>
            <person name="James T.Y."/>
            <person name="O'Malley M.A."/>
            <person name="Stajich J.E."/>
            <person name="Spatafora J.W."/>
            <person name="Visel A."/>
            <person name="Grigoriev I.V."/>
        </authorList>
    </citation>
    <scope>NUCLEOTIDE SEQUENCE [LARGE SCALE GENOMIC DNA]</scope>
    <source>
        <strain evidence="2 3">NRRL 1336</strain>
    </source>
</reference>
<dbReference type="OrthoDB" id="10050400at2759"/>
<keyword evidence="1" id="KW-0472">Membrane</keyword>
<keyword evidence="3" id="KW-1185">Reference proteome</keyword>
<protein>
    <recommendedName>
        <fullName evidence="4">Tetratricopeptide repeat-domain-containing protein</fullName>
    </recommendedName>
</protein>
<proteinExistence type="predicted"/>
<dbReference type="Proteomes" id="UP000193560">
    <property type="component" value="Unassembled WGS sequence"/>
</dbReference>
<dbReference type="PANTHER" id="PTHR28142">
    <property type="entry name" value="MITOCHONDRIAL INNER MEMBRANE I-AAA PROTEASE SUPERCOMPLEX SUBUNIT MGR3-RELATED"/>
    <property type="match status" value="1"/>
</dbReference>